<feature type="compositionally biased region" description="Low complexity" evidence="1">
    <location>
        <begin position="1"/>
        <end position="39"/>
    </location>
</feature>
<accession>A0ABS7R4A5</accession>
<feature type="compositionally biased region" description="Pro residues" evidence="1">
    <location>
        <begin position="81"/>
        <end position="91"/>
    </location>
</feature>
<organism evidence="2 3">
    <name type="scientific">Streptantibioticus parmotrematis</name>
    <dbReference type="NCBI Taxonomy" id="2873249"/>
    <lineage>
        <taxon>Bacteria</taxon>
        <taxon>Bacillati</taxon>
        <taxon>Actinomycetota</taxon>
        <taxon>Actinomycetes</taxon>
        <taxon>Kitasatosporales</taxon>
        <taxon>Streptomycetaceae</taxon>
        <taxon>Streptantibioticus</taxon>
    </lineage>
</organism>
<protein>
    <submittedName>
        <fullName evidence="2">Extensin</fullName>
    </submittedName>
</protein>
<gene>
    <name evidence="2" type="ORF">K7472_29020</name>
</gene>
<feature type="compositionally biased region" description="Polar residues" evidence="1">
    <location>
        <begin position="94"/>
        <end position="106"/>
    </location>
</feature>
<feature type="compositionally biased region" description="Low complexity" evidence="1">
    <location>
        <begin position="63"/>
        <end position="80"/>
    </location>
</feature>
<keyword evidence="3" id="KW-1185">Reference proteome</keyword>
<name>A0ABS7R4A5_9ACTN</name>
<dbReference type="PRINTS" id="PR01217">
    <property type="entry name" value="PRICHEXTENSN"/>
</dbReference>
<feature type="compositionally biased region" description="Low complexity" evidence="1">
    <location>
        <begin position="143"/>
        <end position="165"/>
    </location>
</feature>
<feature type="region of interest" description="Disordered" evidence="1">
    <location>
        <begin position="1"/>
        <end position="173"/>
    </location>
</feature>
<reference evidence="2 3" key="1">
    <citation type="submission" date="2021-08" db="EMBL/GenBank/DDBJ databases">
        <title>Streptomyces sp. PTM05 isolated from lichen.</title>
        <authorList>
            <person name="Somphong A."/>
            <person name="Phongsopitanun W."/>
            <person name="Tanasupawat S."/>
        </authorList>
    </citation>
    <scope>NUCLEOTIDE SEQUENCE [LARGE SCALE GENOMIC DNA]</scope>
    <source>
        <strain evidence="2 3">Ptm05</strain>
    </source>
</reference>
<sequence>MPDAVSTSRSVGAPSSASPPAATPVQRAPLTSTPSAPSAPSRPAPSIPSTAAPTRLGVPDVHAPASAAAMPVRRASAAAPLPTPAPMPAPAPTVQRQSDPQGNAFTKATVAFPTPERPMATSAAPATPPPPYTPSGPPPPYTPVSRPTSSPASGAARANGPAPAGEEFDARALSDGQIDELTHRLLGPLTRLLRTELRLDRERIGRLRDPRR</sequence>
<dbReference type="Proteomes" id="UP001198565">
    <property type="component" value="Unassembled WGS sequence"/>
</dbReference>
<evidence type="ECO:0000313" key="3">
    <source>
        <dbReference type="Proteomes" id="UP001198565"/>
    </source>
</evidence>
<comment type="caution">
    <text evidence="2">The sequence shown here is derived from an EMBL/GenBank/DDBJ whole genome shotgun (WGS) entry which is preliminary data.</text>
</comment>
<evidence type="ECO:0000313" key="2">
    <source>
        <dbReference type="EMBL" id="MBY8888857.1"/>
    </source>
</evidence>
<evidence type="ECO:0000256" key="1">
    <source>
        <dbReference type="SAM" id="MobiDB-lite"/>
    </source>
</evidence>
<proteinExistence type="predicted"/>
<dbReference type="EMBL" id="JAINVZ010000030">
    <property type="protein sequence ID" value="MBY8888857.1"/>
    <property type="molecule type" value="Genomic_DNA"/>
</dbReference>
<feature type="compositionally biased region" description="Pro residues" evidence="1">
    <location>
        <begin position="126"/>
        <end position="142"/>
    </location>
</feature>